<keyword evidence="2" id="KW-1185">Reference proteome</keyword>
<dbReference type="RefSeq" id="WP_282334424.1">
    <property type="nucleotide sequence ID" value="NZ_JASBRG010000007.1"/>
</dbReference>
<evidence type="ECO:0000313" key="1">
    <source>
        <dbReference type="EMBL" id="MDI3320327.1"/>
    </source>
</evidence>
<dbReference type="Gene3D" id="3.40.30.10">
    <property type="entry name" value="Glutaredoxin"/>
    <property type="match status" value="1"/>
</dbReference>
<reference evidence="1 2" key="1">
    <citation type="submission" date="2023-05" db="EMBL/GenBank/DDBJ databases">
        <title>Genome sequence of Pinibacter sp. MAH-24.</title>
        <authorList>
            <person name="Huq M.A."/>
        </authorList>
    </citation>
    <scope>NUCLEOTIDE SEQUENCE [LARGE SCALE GENOMIC DNA]</scope>
    <source>
        <strain evidence="1 2">MAH-24</strain>
    </source>
</reference>
<name>A0ABT6REQ6_9BACT</name>
<proteinExistence type="predicted"/>
<protein>
    <submittedName>
        <fullName evidence="1">Thioredoxin family protein</fullName>
    </submittedName>
</protein>
<dbReference type="Proteomes" id="UP001226434">
    <property type="component" value="Unassembled WGS sequence"/>
</dbReference>
<evidence type="ECO:0000313" key="2">
    <source>
        <dbReference type="Proteomes" id="UP001226434"/>
    </source>
</evidence>
<dbReference type="InterPro" id="IPR036249">
    <property type="entry name" value="Thioredoxin-like_sf"/>
</dbReference>
<dbReference type="Pfam" id="PF14595">
    <property type="entry name" value="Thioredoxin_9"/>
    <property type="match status" value="1"/>
</dbReference>
<accession>A0ABT6REQ6</accession>
<sequence>MNYSTYKQLFDEILENPHPAAPYDDATYLNYVRLNRSRMRRWDAQMALDKKLVTQLKQISQPQHWIIISEPWCGDAAHTVPFLVQMTEQNDLLTYEIQLRDSDPFLIEQYLTNGGKAIPKLIVRDDTGNDVFVWGPRAISAQRLANHLKSANASKLEILDSLQRWYNQDKGESLCLELSVFLKEKELA</sequence>
<dbReference type="SUPFAM" id="SSF52833">
    <property type="entry name" value="Thioredoxin-like"/>
    <property type="match status" value="1"/>
</dbReference>
<dbReference type="EMBL" id="JASBRG010000007">
    <property type="protein sequence ID" value="MDI3320327.1"/>
    <property type="molecule type" value="Genomic_DNA"/>
</dbReference>
<comment type="caution">
    <text evidence="1">The sequence shown here is derived from an EMBL/GenBank/DDBJ whole genome shotgun (WGS) entry which is preliminary data.</text>
</comment>
<organism evidence="1 2">
    <name type="scientific">Pinibacter soli</name>
    <dbReference type="NCBI Taxonomy" id="3044211"/>
    <lineage>
        <taxon>Bacteria</taxon>
        <taxon>Pseudomonadati</taxon>
        <taxon>Bacteroidota</taxon>
        <taxon>Chitinophagia</taxon>
        <taxon>Chitinophagales</taxon>
        <taxon>Chitinophagaceae</taxon>
        <taxon>Pinibacter</taxon>
    </lineage>
</organism>
<gene>
    <name evidence="1" type="ORF">QJ048_11115</name>
</gene>